<comment type="similarity">
    <text evidence="1">Belongs to the universal stress protein A family.</text>
</comment>
<dbReference type="RefSeq" id="WP_369221198.1">
    <property type="nucleotide sequence ID" value="NZ_CP163441.1"/>
</dbReference>
<dbReference type="Pfam" id="PF00582">
    <property type="entry name" value="Usp"/>
    <property type="match status" value="2"/>
</dbReference>
<dbReference type="PANTHER" id="PTHR46268:SF6">
    <property type="entry name" value="UNIVERSAL STRESS PROTEIN UP12"/>
    <property type="match status" value="1"/>
</dbReference>
<sequence length="287" mass="29388">MTRVVAVGLDGSPQSLAAADWAARESLMSGLPLRLVHVGGQQPQEQVPFTGEPLPPAEADHPAALLRETAARLHDRHPGLRAAADRLPGQPVPALVGAARDAELLVLGTRGPGAPVDFLPGSVASAVVARAEQPVVLVPAGAAAEDEHLADASGTPSEATPYREVVVGLDLSDADDTVLGFAFAAAARRAAGLRVVHGRSGPEPREGQAGVRTRILGPWRAKFPGVEVTEESVVGDAGAHLADASHTASLVVVGRRIRRAALGSHIGPVAHAVLRHAAAPVAVVPHD</sequence>
<feature type="domain" description="UspA" evidence="2">
    <location>
        <begin position="217"/>
        <end position="285"/>
    </location>
</feature>
<dbReference type="InterPro" id="IPR006015">
    <property type="entry name" value="Universal_stress_UspA"/>
</dbReference>
<organism evidence="3">
    <name type="scientific">Streptomyces sp. R39</name>
    <dbReference type="NCBI Taxonomy" id="3238631"/>
    <lineage>
        <taxon>Bacteria</taxon>
        <taxon>Bacillati</taxon>
        <taxon>Actinomycetota</taxon>
        <taxon>Actinomycetes</taxon>
        <taxon>Kitasatosporales</taxon>
        <taxon>Streptomycetaceae</taxon>
        <taxon>Streptomyces</taxon>
    </lineage>
</organism>
<feature type="domain" description="UspA" evidence="2">
    <location>
        <begin position="1"/>
        <end position="139"/>
    </location>
</feature>
<gene>
    <name evidence="3" type="ORF">AB5J52_04335</name>
</gene>
<accession>A0AB39QH44</accession>
<evidence type="ECO:0000259" key="2">
    <source>
        <dbReference type="Pfam" id="PF00582"/>
    </source>
</evidence>
<dbReference type="InterPro" id="IPR014729">
    <property type="entry name" value="Rossmann-like_a/b/a_fold"/>
</dbReference>
<proteinExistence type="inferred from homology"/>
<dbReference type="InterPro" id="IPR006016">
    <property type="entry name" value="UspA"/>
</dbReference>
<reference evidence="3" key="1">
    <citation type="submission" date="2024-07" db="EMBL/GenBank/DDBJ databases">
        <authorList>
            <person name="Yu S.T."/>
        </authorList>
    </citation>
    <scope>NUCLEOTIDE SEQUENCE</scope>
    <source>
        <strain evidence="3">R39</strain>
    </source>
</reference>
<dbReference type="SUPFAM" id="SSF52402">
    <property type="entry name" value="Adenine nucleotide alpha hydrolases-like"/>
    <property type="match status" value="2"/>
</dbReference>
<dbReference type="AlphaFoldDB" id="A0AB39QH44"/>
<dbReference type="PRINTS" id="PR01438">
    <property type="entry name" value="UNVRSLSTRESS"/>
</dbReference>
<name>A0AB39QH44_9ACTN</name>
<evidence type="ECO:0000256" key="1">
    <source>
        <dbReference type="ARBA" id="ARBA00008791"/>
    </source>
</evidence>
<evidence type="ECO:0000313" key="3">
    <source>
        <dbReference type="EMBL" id="XDQ41561.1"/>
    </source>
</evidence>
<dbReference type="PANTHER" id="PTHR46268">
    <property type="entry name" value="STRESS RESPONSE PROTEIN NHAX"/>
    <property type="match status" value="1"/>
</dbReference>
<dbReference type="Gene3D" id="3.40.50.620">
    <property type="entry name" value="HUPs"/>
    <property type="match status" value="2"/>
</dbReference>
<dbReference type="EMBL" id="CP163441">
    <property type="protein sequence ID" value="XDQ41561.1"/>
    <property type="molecule type" value="Genomic_DNA"/>
</dbReference>
<protein>
    <submittedName>
        <fullName evidence="3">Universal stress protein</fullName>
    </submittedName>
</protein>